<proteinExistence type="predicted"/>
<organism evidence="2 3">
    <name type="scientific">Porphyromonas macacae</name>
    <dbReference type="NCBI Taxonomy" id="28115"/>
    <lineage>
        <taxon>Bacteria</taxon>
        <taxon>Pseudomonadati</taxon>
        <taxon>Bacteroidota</taxon>
        <taxon>Bacteroidia</taxon>
        <taxon>Bacteroidales</taxon>
        <taxon>Porphyromonadaceae</taxon>
        <taxon>Porphyromonas</taxon>
    </lineage>
</organism>
<dbReference type="OrthoDB" id="4772211at2"/>
<dbReference type="GO" id="GO:0007165">
    <property type="term" value="P:signal transduction"/>
    <property type="evidence" value="ECO:0007669"/>
    <property type="project" value="InterPro"/>
</dbReference>
<dbReference type="AlphaFoldDB" id="A0A0A2GDU6"/>
<dbReference type="SUPFAM" id="SSF52200">
    <property type="entry name" value="Toll/Interleukin receptor TIR domain"/>
    <property type="match status" value="1"/>
</dbReference>
<dbReference type="InterPro" id="IPR035897">
    <property type="entry name" value="Toll_tir_struct_dom_sf"/>
</dbReference>
<comment type="caution">
    <text evidence="2">The sequence shown here is derived from an EMBL/GenBank/DDBJ whole genome shotgun (WGS) entry which is preliminary data.</text>
</comment>
<dbReference type="eggNOG" id="ENOG50332G0">
    <property type="taxonomic scope" value="Bacteria"/>
</dbReference>
<reference evidence="2 3" key="1">
    <citation type="submission" date="2014-09" db="EMBL/GenBank/DDBJ databases">
        <title>Draft Genome Sequence of Porphyromonas macacae COT-192_OH2859.</title>
        <authorList>
            <person name="Wallis C."/>
            <person name="Deusch O."/>
            <person name="O'Flynn C."/>
            <person name="Davis I."/>
            <person name="Horsfall A."/>
            <person name="Kirkwood N."/>
            <person name="Harris S."/>
            <person name="Eisen J.A."/>
            <person name="Coil D.A."/>
            <person name="Darling A.E."/>
            <person name="Jospin G."/>
            <person name="Alexiev A."/>
        </authorList>
    </citation>
    <scope>NUCLEOTIDE SEQUENCE [LARGE SCALE GENOMIC DNA]</scope>
    <source>
        <strain evidence="3">COT-192 OH2859</strain>
    </source>
</reference>
<dbReference type="Gene3D" id="3.40.50.10140">
    <property type="entry name" value="Toll/interleukin-1 receptor homology (TIR) domain"/>
    <property type="match status" value="1"/>
</dbReference>
<dbReference type="InterPro" id="IPR000157">
    <property type="entry name" value="TIR_dom"/>
</dbReference>
<dbReference type="Pfam" id="PF13676">
    <property type="entry name" value="TIR_2"/>
    <property type="match status" value="1"/>
</dbReference>
<dbReference type="EMBL" id="JRFA01000001">
    <property type="protein sequence ID" value="KGN76496.1"/>
    <property type="molecule type" value="Genomic_DNA"/>
</dbReference>
<feature type="domain" description="TIR" evidence="1">
    <location>
        <begin position="102"/>
        <end position="233"/>
    </location>
</feature>
<gene>
    <name evidence="2" type="ORF">HQ47_00205</name>
</gene>
<evidence type="ECO:0000313" key="2">
    <source>
        <dbReference type="EMBL" id="KGN76496.1"/>
    </source>
</evidence>
<evidence type="ECO:0000313" key="3">
    <source>
        <dbReference type="Proteomes" id="UP000030103"/>
    </source>
</evidence>
<protein>
    <recommendedName>
        <fullName evidence="1">TIR domain-containing protein</fullName>
    </recommendedName>
</protein>
<sequence length="266" mass="30535">MVLNDLQIETLKSSLIKAGLNIDDFCVYSNDVKVCFYHRLDPSAYRFEVRESIQGASLADVFCQPYTYQPHTYLGCDSFSDIMKLLNEWIVITRYKLEGKSYYHKVFLSHSSKDQPLIDEFVDRVLIRSCCFDLSDIIYTSRETTGVEPGEGIPSFIKENLKTSSLVLFLISDNYKSSEVCLNEMGAAWALEKNTISILLPGTTFKSLGWLTSLSKALKIDDSEGLDKIYSIFNRKDANILDWNRQKESFMDYCKNWRGKANESYP</sequence>
<dbReference type="Proteomes" id="UP000030103">
    <property type="component" value="Unassembled WGS sequence"/>
</dbReference>
<name>A0A0A2GDU6_9PORP</name>
<dbReference type="RefSeq" id="WP_036850375.1">
    <property type="nucleotide sequence ID" value="NZ_JBGYTE010000036.1"/>
</dbReference>
<accession>A0A0A2GDU6</accession>
<keyword evidence="3" id="KW-1185">Reference proteome</keyword>
<evidence type="ECO:0000259" key="1">
    <source>
        <dbReference type="PROSITE" id="PS50104"/>
    </source>
</evidence>
<dbReference type="PROSITE" id="PS50104">
    <property type="entry name" value="TIR"/>
    <property type="match status" value="1"/>
</dbReference>
<dbReference type="SMART" id="SM00255">
    <property type="entry name" value="TIR"/>
    <property type="match status" value="1"/>
</dbReference>